<feature type="region of interest" description="Disordered" evidence="1">
    <location>
        <begin position="108"/>
        <end position="225"/>
    </location>
</feature>
<feature type="compositionally biased region" description="Basic and acidic residues" evidence="1">
    <location>
        <begin position="186"/>
        <end position="195"/>
    </location>
</feature>
<feature type="compositionally biased region" description="Pro residues" evidence="1">
    <location>
        <begin position="23"/>
        <end position="33"/>
    </location>
</feature>
<protein>
    <submittedName>
        <fullName evidence="2">(raccoon dog) hypothetical protein</fullName>
    </submittedName>
</protein>
<dbReference type="Proteomes" id="UP000645828">
    <property type="component" value="Unassembled WGS sequence"/>
</dbReference>
<organism evidence="2 3">
    <name type="scientific">Nyctereutes procyonoides</name>
    <name type="common">Raccoon dog</name>
    <name type="synonym">Canis procyonoides</name>
    <dbReference type="NCBI Taxonomy" id="34880"/>
    <lineage>
        <taxon>Eukaryota</taxon>
        <taxon>Metazoa</taxon>
        <taxon>Chordata</taxon>
        <taxon>Craniata</taxon>
        <taxon>Vertebrata</taxon>
        <taxon>Euteleostomi</taxon>
        <taxon>Mammalia</taxon>
        <taxon>Eutheria</taxon>
        <taxon>Laurasiatheria</taxon>
        <taxon>Carnivora</taxon>
        <taxon>Caniformia</taxon>
        <taxon>Canidae</taxon>
        <taxon>Nyctereutes</taxon>
    </lineage>
</organism>
<comment type="caution">
    <text evidence="2">The sequence shown here is derived from an EMBL/GenBank/DDBJ whole genome shotgun (WGS) entry which is preliminary data.</text>
</comment>
<feature type="region of interest" description="Disordered" evidence="1">
    <location>
        <begin position="1"/>
        <end position="56"/>
    </location>
</feature>
<evidence type="ECO:0000256" key="1">
    <source>
        <dbReference type="SAM" id="MobiDB-lite"/>
    </source>
</evidence>
<feature type="compositionally biased region" description="Low complexity" evidence="1">
    <location>
        <begin position="34"/>
        <end position="45"/>
    </location>
</feature>
<evidence type="ECO:0000313" key="3">
    <source>
        <dbReference type="Proteomes" id="UP000645828"/>
    </source>
</evidence>
<feature type="compositionally biased region" description="Gly residues" evidence="1">
    <location>
        <begin position="147"/>
        <end position="159"/>
    </location>
</feature>
<gene>
    <name evidence="2" type="ORF">NYPRO_LOCUS20184</name>
</gene>
<feature type="compositionally biased region" description="Polar residues" evidence="1">
    <location>
        <begin position="118"/>
        <end position="129"/>
    </location>
</feature>
<accession>A0A811ZF14</accession>
<feature type="compositionally biased region" description="Basic and acidic residues" evidence="1">
    <location>
        <begin position="1"/>
        <end position="10"/>
    </location>
</feature>
<dbReference type="EMBL" id="CAJHUB010000764">
    <property type="protein sequence ID" value="CAD7687391.1"/>
    <property type="molecule type" value="Genomic_DNA"/>
</dbReference>
<keyword evidence="3" id="KW-1185">Reference proteome</keyword>
<dbReference type="AlphaFoldDB" id="A0A811ZF14"/>
<proteinExistence type="predicted"/>
<reference evidence="2" key="1">
    <citation type="submission" date="2020-12" db="EMBL/GenBank/DDBJ databases">
        <authorList>
            <consortium name="Molecular Ecology Group"/>
        </authorList>
    </citation>
    <scope>NUCLEOTIDE SEQUENCE</scope>
    <source>
        <strain evidence="2">TBG_1078</strain>
    </source>
</reference>
<sequence>MAPAGRDRQRPAARRVSGGAGPDSPPRPGPAPPRTRTWTSGRRSGLQPHGGAASGAACVISARPSARAPRLPGGFVLLKLSLLRALLPPTLEQDVPRTLPYADRDALEIKDKDGSGTGTPHPSSVTSGASRGHGKGECVLVSVTSGPGLGQGRPSGGLGHATAAKGSTCSHSPLREHRPVTTPRGTEPRENRDVLEGPPWTGSTEAGRGGRVGHRGAPNGDPNSRALGPLSKYPEKYHPIPAAAGPSPCPRTWRGRSGRRAPADALVGICARSAGLAPIHTSRLSGKRHIRWSRSCCKLMFTSCETRVPRRPAWKGPRLA</sequence>
<evidence type="ECO:0000313" key="2">
    <source>
        <dbReference type="EMBL" id="CAD7687391.1"/>
    </source>
</evidence>
<name>A0A811ZF14_NYCPR</name>